<evidence type="ECO:0000313" key="1">
    <source>
        <dbReference type="EMBL" id="CEK91474.1"/>
    </source>
</evidence>
<reference evidence="1" key="1">
    <citation type="submission" date="2014-12" db="EMBL/GenBank/DDBJ databases">
        <title>Insight into the proteome of Arion vulgaris.</title>
        <authorList>
            <person name="Aradska J."/>
            <person name="Bulat T."/>
            <person name="Smidak R."/>
            <person name="Sarate P."/>
            <person name="Gangsoo J."/>
            <person name="Sialana F."/>
            <person name="Bilban M."/>
            <person name="Lubec G."/>
        </authorList>
    </citation>
    <scope>NUCLEOTIDE SEQUENCE</scope>
    <source>
        <tissue evidence="1">Skin</tissue>
    </source>
</reference>
<dbReference type="AlphaFoldDB" id="A0A0B7BDX4"/>
<feature type="non-terminal residue" evidence="1">
    <location>
        <position position="1"/>
    </location>
</feature>
<organism evidence="1">
    <name type="scientific">Arion vulgaris</name>
    <dbReference type="NCBI Taxonomy" id="1028688"/>
    <lineage>
        <taxon>Eukaryota</taxon>
        <taxon>Metazoa</taxon>
        <taxon>Spiralia</taxon>
        <taxon>Lophotrochozoa</taxon>
        <taxon>Mollusca</taxon>
        <taxon>Gastropoda</taxon>
        <taxon>Heterobranchia</taxon>
        <taxon>Euthyneura</taxon>
        <taxon>Panpulmonata</taxon>
        <taxon>Eupulmonata</taxon>
        <taxon>Stylommatophora</taxon>
        <taxon>Helicina</taxon>
        <taxon>Arionoidea</taxon>
        <taxon>Arionidae</taxon>
        <taxon>Arion</taxon>
    </lineage>
</organism>
<feature type="non-terminal residue" evidence="1">
    <location>
        <position position="126"/>
    </location>
</feature>
<gene>
    <name evidence="1" type="primary">ORF183131</name>
</gene>
<proteinExistence type="predicted"/>
<protein>
    <submittedName>
        <fullName evidence="1">Uncharacterized protein</fullName>
    </submittedName>
</protein>
<dbReference type="EMBL" id="HACG01044609">
    <property type="protein sequence ID" value="CEK91474.1"/>
    <property type="molecule type" value="Transcribed_RNA"/>
</dbReference>
<accession>A0A0B7BDX4</accession>
<name>A0A0B7BDX4_9EUPU</name>
<sequence length="126" mass="14198">HKYVSSFNDRSQPDHSSIVDDYYRQTQEDSYSTLGEDAADPKQYYSQLMKNIQMFLTNSRSQDPKFSSSAIADTETSLQMASSKFETSSSSIFVPDVSAVSMFMGYGSDSWQSMEINALAMKYLSD</sequence>